<dbReference type="GO" id="GO:0051726">
    <property type="term" value="P:regulation of cell cycle"/>
    <property type="evidence" value="ECO:0007669"/>
    <property type="project" value="TreeGrafter"/>
</dbReference>
<name>A0A0D3JQW9_EMIH1</name>
<keyword evidence="3" id="KW-0808">Transferase</keyword>
<dbReference type="AlphaFoldDB" id="A0A0D3JQW9"/>
<dbReference type="GO" id="GO:0005956">
    <property type="term" value="C:protein kinase CK2 complex"/>
    <property type="evidence" value="ECO:0007669"/>
    <property type="project" value="TreeGrafter"/>
</dbReference>
<dbReference type="STRING" id="2903.R1EYG1"/>
<dbReference type="SMART" id="SM00220">
    <property type="entry name" value="S_TKc"/>
    <property type="match status" value="1"/>
</dbReference>
<comment type="catalytic activity">
    <reaction evidence="7">
        <text>L-threonyl-[protein] + ATP = O-phospho-L-threonyl-[protein] + ADP + H(+)</text>
        <dbReference type="Rhea" id="RHEA:46608"/>
        <dbReference type="Rhea" id="RHEA-COMP:11060"/>
        <dbReference type="Rhea" id="RHEA-COMP:11605"/>
        <dbReference type="ChEBI" id="CHEBI:15378"/>
        <dbReference type="ChEBI" id="CHEBI:30013"/>
        <dbReference type="ChEBI" id="CHEBI:30616"/>
        <dbReference type="ChEBI" id="CHEBI:61977"/>
        <dbReference type="ChEBI" id="CHEBI:456216"/>
        <dbReference type="EC" id="2.7.11.1"/>
    </reaction>
</comment>
<dbReference type="GO" id="GO:0005524">
    <property type="term" value="F:ATP binding"/>
    <property type="evidence" value="ECO:0007669"/>
    <property type="project" value="UniProtKB-UniRule"/>
</dbReference>
<evidence type="ECO:0000256" key="8">
    <source>
        <dbReference type="ARBA" id="ARBA00048679"/>
    </source>
</evidence>
<dbReference type="FunFam" id="1.10.510.10:FF:000059">
    <property type="entry name" value="Casein kinase II subunit alpha"/>
    <property type="match status" value="1"/>
</dbReference>
<dbReference type="EnsemblProtists" id="EOD25904">
    <property type="protein sequence ID" value="EOD25904"/>
    <property type="gene ID" value="EMIHUDRAFT_457466"/>
</dbReference>
<evidence type="ECO:0000256" key="2">
    <source>
        <dbReference type="ARBA" id="ARBA00022527"/>
    </source>
</evidence>
<dbReference type="eggNOG" id="KOG0668">
    <property type="taxonomic scope" value="Eukaryota"/>
</dbReference>
<dbReference type="EC" id="2.7.11.1" evidence="1"/>
<dbReference type="Pfam" id="PF00069">
    <property type="entry name" value="Pkinase"/>
    <property type="match status" value="2"/>
</dbReference>
<dbReference type="SUPFAM" id="SSF56112">
    <property type="entry name" value="Protein kinase-like (PK-like)"/>
    <property type="match status" value="1"/>
</dbReference>
<evidence type="ECO:0000256" key="4">
    <source>
        <dbReference type="ARBA" id="ARBA00022741"/>
    </source>
</evidence>
<comment type="similarity">
    <text evidence="10">Belongs to the protein kinase superfamily.</text>
</comment>
<dbReference type="KEGG" id="ehx:EMIHUDRAFT_457466"/>
<protein>
    <recommendedName>
        <fullName evidence="1">non-specific serine/threonine protein kinase</fullName>
        <ecNumber evidence="1">2.7.11.1</ecNumber>
    </recommendedName>
</protein>
<evidence type="ECO:0000256" key="6">
    <source>
        <dbReference type="ARBA" id="ARBA00022840"/>
    </source>
</evidence>
<reference evidence="13" key="1">
    <citation type="journal article" date="2013" name="Nature">
        <title>Pan genome of the phytoplankton Emiliania underpins its global distribution.</title>
        <authorList>
            <person name="Read B.A."/>
            <person name="Kegel J."/>
            <person name="Klute M.J."/>
            <person name="Kuo A."/>
            <person name="Lefebvre S.C."/>
            <person name="Maumus F."/>
            <person name="Mayer C."/>
            <person name="Miller J."/>
            <person name="Monier A."/>
            <person name="Salamov A."/>
            <person name="Young J."/>
            <person name="Aguilar M."/>
            <person name="Claverie J.M."/>
            <person name="Frickenhaus S."/>
            <person name="Gonzalez K."/>
            <person name="Herman E.K."/>
            <person name="Lin Y.C."/>
            <person name="Napier J."/>
            <person name="Ogata H."/>
            <person name="Sarno A.F."/>
            <person name="Shmutz J."/>
            <person name="Schroeder D."/>
            <person name="de Vargas C."/>
            <person name="Verret F."/>
            <person name="von Dassow P."/>
            <person name="Valentin K."/>
            <person name="Van de Peer Y."/>
            <person name="Wheeler G."/>
            <person name="Dacks J.B."/>
            <person name="Delwiche C.F."/>
            <person name="Dyhrman S.T."/>
            <person name="Glockner G."/>
            <person name="John U."/>
            <person name="Richards T."/>
            <person name="Worden A.Z."/>
            <person name="Zhang X."/>
            <person name="Grigoriev I.V."/>
            <person name="Allen A.E."/>
            <person name="Bidle K."/>
            <person name="Borodovsky M."/>
            <person name="Bowler C."/>
            <person name="Brownlee C."/>
            <person name="Cock J.M."/>
            <person name="Elias M."/>
            <person name="Gladyshev V.N."/>
            <person name="Groth M."/>
            <person name="Guda C."/>
            <person name="Hadaegh A."/>
            <person name="Iglesias-Rodriguez M.D."/>
            <person name="Jenkins J."/>
            <person name="Jones B.M."/>
            <person name="Lawson T."/>
            <person name="Leese F."/>
            <person name="Lindquist E."/>
            <person name="Lobanov A."/>
            <person name="Lomsadze A."/>
            <person name="Malik S.B."/>
            <person name="Marsh M.E."/>
            <person name="Mackinder L."/>
            <person name="Mock T."/>
            <person name="Mueller-Roeber B."/>
            <person name="Pagarete A."/>
            <person name="Parker M."/>
            <person name="Probert I."/>
            <person name="Quesneville H."/>
            <person name="Raines C."/>
            <person name="Rensing S.A."/>
            <person name="Riano-Pachon D.M."/>
            <person name="Richier S."/>
            <person name="Rokitta S."/>
            <person name="Shiraiwa Y."/>
            <person name="Soanes D.M."/>
            <person name="van der Giezen M."/>
            <person name="Wahlund T.M."/>
            <person name="Williams B."/>
            <person name="Wilson W."/>
            <person name="Wolfe G."/>
            <person name="Wurch L.L."/>
        </authorList>
    </citation>
    <scope>NUCLEOTIDE SEQUENCE</scope>
</reference>
<dbReference type="CDD" id="cd14132">
    <property type="entry name" value="STKc_CK2_alpha"/>
    <property type="match status" value="1"/>
</dbReference>
<evidence type="ECO:0000256" key="10">
    <source>
        <dbReference type="RuleBase" id="RU000304"/>
    </source>
</evidence>
<dbReference type="InterPro" id="IPR011009">
    <property type="entry name" value="Kinase-like_dom_sf"/>
</dbReference>
<keyword evidence="5" id="KW-0418">Kinase</keyword>
<evidence type="ECO:0000313" key="13">
    <source>
        <dbReference type="Proteomes" id="UP000013827"/>
    </source>
</evidence>
<comment type="catalytic activity">
    <reaction evidence="8">
        <text>L-seryl-[protein] + ATP = O-phospho-L-seryl-[protein] + ADP + H(+)</text>
        <dbReference type="Rhea" id="RHEA:17989"/>
        <dbReference type="Rhea" id="RHEA-COMP:9863"/>
        <dbReference type="Rhea" id="RHEA-COMP:11604"/>
        <dbReference type="ChEBI" id="CHEBI:15378"/>
        <dbReference type="ChEBI" id="CHEBI:29999"/>
        <dbReference type="ChEBI" id="CHEBI:30616"/>
        <dbReference type="ChEBI" id="CHEBI:83421"/>
        <dbReference type="ChEBI" id="CHEBI:456216"/>
        <dbReference type="EC" id="2.7.11.1"/>
    </reaction>
</comment>
<evidence type="ECO:0000256" key="7">
    <source>
        <dbReference type="ARBA" id="ARBA00047899"/>
    </source>
</evidence>
<evidence type="ECO:0000256" key="1">
    <source>
        <dbReference type="ARBA" id="ARBA00012513"/>
    </source>
</evidence>
<dbReference type="GeneID" id="17271506"/>
<reference evidence="12" key="2">
    <citation type="submission" date="2024-10" db="UniProtKB">
        <authorList>
            <consortium name="EnsemblProtists"/>
        </authorList>
    </citation>
    <scope>IDENTIFICATION</scope>
</reference>
<dbReference type="InterPro" id="IPR000719">
    <property type="entry name" value="Prot_kinase_dom"/>
</dbReference>
<feature type="domain" description="Protein kinase" evidence="11">
    <location>
        <begin position="41"/>
        <end position="370"/>
    </location>
</feature>
<dbReference type="HOGENOM" id="CLU_000288_70_4_1"/>
<keyword evidence="2 10" id="KW-0723">Serine/threonine-protein kinase</keyword>
<accession>A0A0D3JQW9</accession>
<dbReference type="Proteomes" id="UP000013827">
    <property type="component" value="Unassembled WGS sequence"/>
</dbReference>
<keyword evidence="4 9" id="KW-0547">Nucleotide-binding</keyword>
<dbReference type="Gene3D" id="3.30.200.20">
    <property type="entry name" value="Phosphorylase Kinase, domain 1"/>
    <property type="match status" value="1"/>
</dbReference>
<sequence>MVKRKTVGRKARWHAEVNLKRPKEYWDYESLQVQWGEQDDYQVVCKVGRGKYSEVFEGIRVSDGSKVIIKILKPVKKKKIKREIKILMNLAGGTNIIQLLDIVRDPQSKTPSLIFEHVNNTDFKVLYPTLTDFDVRFYIFELLKARAPPAAAPAARRRVEEPARPRPCGHFAALEHSHSNGIMHRDVKPHNVMIDHEKRQLRLIDWGLAEFYHPEREFNVRVASRYFKGPELLVDLQDYDYSLDMWSLGCMFAGMIFRKEPFFHGHDNYDQLVKIAKASAPPVLGTDELFDYLDKYNLELDPQPPTACSAARPHFDGLLGRHARKSWQKFINAENQHLVSPESIDLLDRLLRYDHQERPSPVEAMAHPYFAPIRESAKH</sequence>
<evidence type="ECO:0000313" key="12">
    <source>
        <dbReference type="EnsemblProtists" id="EOD25904"/>
    </source>
</evidence>
<dbReference type="OMA" id="ACEKRPQ"/>
<feature type="binding site" evidence="9">
    <location>
        <position position="70"/>
    </location>
    <ligand>
        <name>ATP</name>
        <dbReference type="ChEBI" id="CHEBI:30616"/>
    </ligand>
</feature>
<keyword evidence="13" id="KW-1185">Reference proteome</keyword>
<dbReference type="PROSITE" id="PS00108">
    <property type="entry name" value="PROTEIN_KINASE_ST"/>
    <property type="match status" value="1"/>
</dbReference>
<dbReference type="GO" id="GO:0005634">
    <property type="term" value="C:nucleus"/>
    <property type="evidence" value="ECO:0007669"/>
    <property type="project" value="TreeGrafter"/>
</dbReference>
<dbReference type="PANTHER" id="PTHR24054:SF0">
    <property type="entry name" value="CASEIN KINASE II SUBUNIT ALPHA"/>
    <property type="match status" value="1"/>
</dbReference>
<dbReference type="PROSITE" id="PS00107">
    <property type="entry name" value="PROTEIN_KINASE_ATP"/>
    <property type="match status" value="1"/>
</dbReference>
<dbReference type="PaxDb" id="2903-EOD25904"/>
<dbReference type="Gene3D" id="1.10.510.10">
    <property type="entry name" value="Transferase(Phosphotransferase) domain 1"/>
    <property type="match status" value="1"/>
</dbReference>
<proteinExistence type="inferred from homology"/>
<dbReference type="InterPro" id="IPR017441">
    <property type="entry name" value="Protein_kinase_ATP_BS"/>
</dbReference>
<evidence type="ECO:0000256" key="9">
    <source>
        <dbReference type="PROSITE-ProRule" id="PRU10141"/>
    </source>
</evidence>
<dbReference type="FunFam" id="3.30.200.20:FF:000088">
    <property type="entry name" value="Casein kinase II subunit alpha"/>
    <property type="match status" value="1"/>
</dbReference>
<keyword evidence="6 9" id="KW-0067">ATP-binding</keyword>
<evidence type="ECO:0000256" key="3">
    <source>
        <dbReference type="ARBA" id="ARBA00022679"/>
    </source>
</evidence>
<organism evidence="12 13">
    <name type="scientific">Emiliania huxleyi (strain CCMP1516)</name>
    <dbReference type="NCBI Taxonomy" id="280463"/>
    <lineage>
        <taxon>Eukaryota</taxon>
        <taxon>Haptista</taxon>
        <taxon>Haptophyta</taxon>
        <taxon>Prymnesiophyceae</taxon>
        <taxon>Isochrysidales</taxon>
        <taxon>Noelaerhabdaceae</taxon>
        <taxon>Emiliania</taxon>
    </lineage>
</organism>
<dbReference type="PANTHER" id="PTHR24054">
    <property type="entry name" value="CASEIN KINASE II SUBUNIT ALPHA"/>
    <property type="match status" value="1"/>
</dbReference>
<dbReference type="RefSeq" id="XP_005778333.1">
    <property type="nucleotide sequence ID" value="XM_005778276.1"/>
</dbReference>
<evidence type="ECO:0000259" key="11">
    <source>
        <dbReference type="PROSITE" id="PS50011"/>
    </source>
</evidence>
<evidence type="ECO:0000256" key="5">
    <source>
        <dbReference type="ARBA" id="ARBA00022777"/>
    </source>
</evidence>
<dbReference type="GO" id="GO:0004674">
    <property type="term" value="F:protein serine/threonine kinase activity"/>
    <property type="evidence" value="ECO:0007669"/>
    <property type="project" value="UniProtKB-KW"/>
</dbReference>
<dbReference type="GO" id="GO:0005829">
    <property type="term" value="C:cytosol"/>
    <property type="evidence" value="ECO:0007669"/>
    <property type="project" value="TreeGrafter"/>
</dbReference>
<dbReference type="InterPro" id="IPR008271">
    <property type="entry name" value="Ser/Thr_kinase_AS"/>
</dbReference>
<dbReference type="InterPro" id="IPR045216">
    <property type="entry name" value="CK2_alpha"/>
</dbReference>
<dbReference type="PROSITE" id="PS50011">
    <property type="entry name" value="PROTEIN_KINASE_DOM"/>
    <property type="match status" value="1"/>
</dbReference>